<accession>A0A815PEJ1</accession>
<sequence>MNRFSHTCSYRSIIRLHKQSAAKVSSSSCSLKVAQQQHNFAIKVADNFDLNKDTIHGEKNIHIMNQIIIQTVENDEIGVNVTDSLNELRDTVSDKLELCAITELPETGQL</sequence>
<evidence type="ECO:0000313" key="4">
    <source>
        <dbReference type="EMBL" id="CAF4322143.1"/>
    </source>
</evidence>
<keyword evidence="5" id="KW-1185">Reference proteome</keyword>
<reference evidence="2" key="1">
    <citation type="submission" date="2021-02" db="EMBL/GenBank/DDBJ databases">
        <authorList>
            <person name="Nowell W R."/>
        </authorList>
    </citation>
    <scope>NUCLEOTIDE SEQUENCE</scope>
</reference>
<dbReference type="OrthoDB" id="10068382at2759"/>
<dbReference type="Proteomes" id="UP000677228">
    <property type="component" value="Unassembled WGS sequence"/>
</dbReference>
<dbReference type="EMBL" id="CAJNOQ010019328">
    <property type="protein sequence ID" value="CAF1447921.1"/>
    <property type="molecule type" value="Genomic_DNA"/>
</dbReference>
<protein>
    <submittedName>
        <fullName evidence="2">Uncharacterized protein</fullName>
    </submittedName>
</protein>
<evidence type="ECO:0000313" key="5">
    <source>
        <dbReference type="Proteomes" id="UP000663829"/>
    </source>
</evidence>
<evidence type="ECO:0000313" key="2">
    <source>
        <dbReference type="EMBL" id="CAF1447921.1"/>
    </source>
</evidence>
<gene>
    <name evidence="2" type="ORF">GPM918_LOCUS34622</name>
    <name evidence="1" type="ORF">OVA965_LOCUS10564</name>
    <name evidence="4" type="ORF">SRO942_LOCUS35325</name>
    <name evidence="3" type="ORF">TMI583_LOCUS10561</name>
</gene>
<dbReference type="EMBL" id="CAJOBC010084775">
    <property type="protein sequence ID" value="CAF4322143.1"/>
    <property type="molecule type" value="Genomic_DNA"/>
</dbReference>
<dbReference type="Proteomes" id="UP000663829">
    <property type="component" value="Unassembled WGS sequence"/>
</dbReference>
<dbReference type="EMBL" id="CAJOBA010003927">
    <property type="protein sequence ID" value="CAF3697527.1"/>
    <property type="molecule type" value="Genomic_DNA"/>
</dbReference>
<proteinExistence type="predicted"/>
<dbReference type="AlphaFoldDB" id="A0A815PEJ1"/>
<dbReference type="Proteomes" id="UP000682733">
    <property type="component" value="Unassembled WGS sequence"/>
</dbReference>
<dbReference type="EMBL" id="CAJNOK010003925">
    <property type="protein sequence ID" value="CAF0919894.1"/>
    <property type="molecule type" value="Genomic_DNA"/>
</dbReference>
<name>A0A815PEJ1_9BILA</name>
<evidence type="ECO:0000313" key="1">
    <source>
        <dbReference type="EMBL" id="CAF0919894.1"/>
    </source>
</evidence>
<dbReference type="Proteomes" id="UP000681722">
    <property type="component" value="Unassembled WGS sequence"/>
</dbReference>
<organism evidence="2 5">
    <name type="scientific">Didymodactylos carnosus</name>
    <dbReference type="NCBI Taxonomy" id="1234261"/>
    <lineage>
        <taxon>Eukaryota</taxon>
        <taxon>Metazoa</taxon>
        <taxon>Spiralia</taxon>
        <taxon>Gnathifera</taxon>
        <taxon>Rotifera</taxon>
        <taxon>Eurotatoria</taxon>
        <taxon>Bdelloidea</taxon>
        <taxon>Philodinida</taxon>
        <taxon>Philodinidae</taxon>
        <taxon>Didymodactylos</taxon>
    </lineage>
</organism>
<comment type="caution">
    <text evidence="2">The sequence shown here is derived from an EMBL/GenBank/DDBJ whole genome shotgun (WGS) entry which is preliminary data.</text>
</comment>
<evidence type="ECO:0000313" key="3">
    <source>
        <dbReference type="EMBL" id="CAF3697527.1"/>
    </source>
</evidence>